<dbReference type="AlphaFoldDB" id="A0AA39JDP7"/>
<protein>
    <submittedName>
        <fullName evidence="2">Uncharacterized protein</fullName>
    </submittedName>
</protein>
<evidence type="ECO:0000256" key="1">
    <source>
        <dbReference type="SAM" id="Phobius"/>
    </source>
</evidence>
<keyword evidence="1" id="KW-0812">Transmembrane</keyword>
<keyword evidence="1" id="KW-0472">Membrane</keyword>
<dbReference type="EMBL" id="JAUEPS010000074">
    <property type="protein sequence ID" value="KAK0440886.1"/>
    <property type="molecule type" value="Genomic_DNA"/>
</dbReference>
<organism evidence="2 3">
    <name type="scientific">Armillaria tabescens</name>
    <name type="common">Ringless honey mushroom</name>
    <name type="synonym">Agaricus tabescens</name>
    <dbReference type="NCBI Taxonomy" id="1929756"/>
    <lineage>
        <taxon>Eukaryota</taxon>
        <taxon>Fungi</taxon>
        <taxon>Dikarya</taxon>
        <taxon>Basidiomycota</taxon>
        <taxon>Agaricomycotina</taxon>
        <taxon>Agaricomycetes</taxon>
        <taxon>Agaricomycetidae</taxon>
        <taxon>Agaricales</taxon>
        <taxon>Marasmiineae</taxon>
        <taxon>Physalacriaceae</taxon>
        <taxon>Desarmillaria</taxon>
    </lineage>
</organism>
<evidence type="ECO:0000313" key="3">
    <source>
        <dbReference type="Proteomes" id="UP001175211"/>
    </source>
</evidence>
<proteinExistence type="predicted"/>
<dbReference type="GeneID" id="85361986"/>
<accession>A0AA39JDP7</accession>
<dbReference type="RefSeq" id="XP_060323741.1">
    <property type="nucleotide sequence ID" value="XM_060478438.1"/>
</dbReference>
<gene>
    <name evidence="2" type="ORF">EV420DRAFT_1650380</name>
</gene>
<keyword evidence="1" id="KW-1133">Transmembrane helix</keyword>
<evidence type="ECO:0000313" key="2">
    <source>
        <dbReference type="EMBL" id="KAK0440886.1"/>
    </source>
</evidence>
<feature type="transmembrane region" description="Helical" evidence="1">
    <location>
        <begin position="78"/>
        <end position="101"/>
    </location>
</feature>
<reference evidence="2" key="1">
    <citation type="submission" date="2023-06" db="EMBL/GenBank/DDBJ databases">
        <authorList>
            <consortium name="Lawrence Berkeley National Laboratory"/>
            <person name="Ahrendt S."/>
            <person name="Sahu N."/>
            <person name="Indic B."/>
            <person name="Wong-Bajracharya J."/>
            <person name="Merenyi Z."/>
            <person name="Ke H.-M."/>
            <person name="Monk M."/>
            <person name="Kocsube S."/>
            <person name="Drula E."/>
            <person name="Lipzen A."/>
            <person name="Balint B."/>
            <person name="Henrissat B."/>
            <person name="Andreopoulos B."/>
            <person name="Martin F.M."/>
            <person name="Harder C.B."/>
            <person name="Rigling D."/>
            <person name="Ford K.L."/>
            <person name="Foster G.D."/>
            <person name="Pangilinan J."/>
            <person name="Papanicolaou A."/>
            <person name="Barry K."/>
            <person name="LaButti K."/>
            <person name="Viragh M."/>
            <person name="Koriabine M."/>
            <person name="Yan M."/>
            <person name="Riley R."/>
            <person name="Champramary S."/>
            <person name="Plett K.L."/>
            <person name="Tsai I.J."/>
            <person name="Slot J."/>
            <person name="Sipos G."/>
            <person name="Plett J."/>
            <person name="Nagy L.G."/>
            <person name="Grigoriev I.V."/>
        </authorList>
    </citation>
    <scope>NUCLEOTIDE SEQUENCE</scope>
    <source>
        <strain evidence="2">CCBAS 213</strain>
    </source>
</reference>
<dbReference type="Proteomes" id="UP001175211">
    <property type="component" value="Unassembled WGS sequence"/>
</dbReference>
<name>A0AA39JDP7_ARMTA</name>
<sequence>MHNTVRRIRYHPYAQYGPRAHSVSTPQPLDRTVSKTTASALSRPTLNDHIQRLSLHRQVYKNPMKQPSKTDDDQSFSWWKIVTGLILIAVAARVVVLIYGYEIL</sequence>
<keyword evidence="3" id="KW-1185">Reference proteome</keyword>
<comment type="caution">
    <text evidence="2">The sequence shown here is derived from an EMBL/GenBank/DDBJ whole genome shotgun (WGS) entry which is preliminary data.</text>
</comment>